<organism evidence="5 6">
    <name type="scientific">Bosea vaviloviae</name>
    <dbReference type="NCBI Taxonomy" id="1526658"/>
    <lineage>
        <taxon>Bacteria</taxon>
        <taxon>Pseudomonadati</taxon>
        <taxon>Pseudomonadota</taxon>
        <taxon>Alphaproteobacteria</taxon>
        <taxon>Hyphomicrobiales</taxon>
        <taxon>Boseaceae</taxon>
        <taxon>Bosea</taxon>
    </lineage>
</organism>
<dbReference type="InterPro" id="IPR028082">
    <property type="entry name" value="Peripla_BP_I"/>
</dbReference>
<comment type="caution">
    <text evidence="5">The sequence shown here is derived from an EMBL/GenBank/DDBJ whole genome shotgun (WGS) entry which is preliminary data.</text>
</comment>
<protein>
    <submittedName>
        <fullName evidence="5">ABC transporter permease</fullName>
    </submittedName>
</protein>
<dbReference type="Proteomes" id="UP000037822">
    <property type="component" value="Unassembled WGS sequence"/>
</dbReference>
<keyword evidence="2" id="KW-0732">Signal</keyword>
<gene>
    <name evidence="5" type="ORF">AE618_13975</name>
</gene>
<dbReference type="Gene3D" id="3.40.50.2300">
    <property type="match status" value="2"/>
</dbReference>
<proteinExistence type="inferred from homology"/>
<evidence type="ECO:0000313" key="5">
    <source>
        <dbReference type="EMBL" id="KPH80330.1"/>
    </source>
</evidence>
<dbReference type="Pfam" id="PF13458">
    <property type="entry name" value="Peripla_BP_6"/>
    <property type="match status" value="1"/>
</dbReference>
<accession>A0A0N1N3U1</accession>
<dbReference type="CDD" id="cd06327">
    <property type="entry name" value="PBP1_SBP-like"/>
    <property type="match status" value="1"/>
</dbReference>
<evidence type="ECO:0000259" key="4">
    <source>
        <dbReference type="Pfam" id="PF13458"/>
    </source>
</evidence>
<dbReference type="PANTHER" id="PTHR30483:SF6">
    <property type="entry name" value="PERIPLASMIC BINDING PROTEIN OF ABC TRANSPORTER FOR NATURAL AMINO ACIDS"/>
    <property type="match status" value="1"/>
</dbReference>
<dbReference type="InterPro" id="IPR028081">
    <property type="entry name" value="Leu-bd"/>
</dbReference>
<evidence type="ECO:0000256" key="2">
    <source>
        <dbReference type="ARBA" id="ARBA00022729"/>
    </source>
</evidence>
<dbReference type="PANTHER" id="PTHR30483">
    <property type="entry name" value="LEUCINE-SPECIFIC-BINDING PROTEIN"/>
    <property type="match status" value="1"/>
</dbReference>
<name>A0A0N1N3U1_9HYPH</name>
<evidence type="ECO:0000256" key="3">
    <source>
        <dbReference type="ARBA" id="ARBA00022970"/>
    </source>
</evidence>
<evidence type="ECO:0000256" key="1">
    <source>
        <dbReference type="ARBA" id="ARBA00010062"/>
    </source>
</evidence>
<dbReference type="PATRIC" id="fig|1526658.3.peg.4186"/>
<sequence>MATVALYSAIPASAQNATDGKVKIGALVDMTGVYSLHGGPGVVEAVKMAAEDFGGLVNGRPIEVLSADYQNKVDITSGLARRWFDADKVDMIIESTDSASALALFRLGEEKKRVIIGAGSATTALTNNGCMPYGIHYVYDTYALATGTGSAIVKQGGKNWFFITADYAFGHALEADTSRVVLAEGGKVLGNVRAPLATTDFSSFLLQAQSSKAQVIGLANAGGDFVNSVKQASEFGITQAGQSLAAMLVFITDVKALGLPVAQGMKFTTGFYWDRDDESRAFAKKYFGRTKAQPSMVQAGAYSATMHYLKAVQAVDSEDAEKVSGWMKANPVNDFFAKNGVIRPDGRMVHDMYLAEAKTPAESKNEWDLMKILRIIPGEQAFKPLAESACPFVKKG</sequence>
<dbReference type="EMBL" id="LGSZ01000043">
    <property type="protein sequence ID" value="KPH80330.1"/>
    <property type="molecule type" value="Genomic_DNA"/>
</dbReference>
<reference evidence="5 6" key="1">
    <citation type="submission" date="2015-07" db="EMBL/GenBank/DDBJ databases">
        <title>Whole genome sequencing of Bosea vaviloviae isolated from cave pool.</title>
        <authorList>
            <person name="Tan N.E.H."/>
            <person name="Lee Y.P."/>
            <person name="Gan H.M."/>
            <person name="Barton H."/>
            <person name="Savka M.A."/>
        </authorList>
    </citation>
    <scope>NUCLEOTIDE SEQUENCE [LARGE SCALE GENOMIC DNA]</scope>
    <source>
        <strain evidence="5 6">SD260</strain>
    </source>
</reference>
<dbReference type="AlphaFoldDB" id="A0A0N1N3U1"/>
<dbReference type="GO" id="GO:0006865">
    <property type="term" value="P:amino acid transport"/>
    <property type="evidence" value="ECO:0007669"/>
    <property type="project" value="UniProtKB-KW"/>
</dbReference>
<dbReference type="SUPFAM" id="SSF53822">
    <property type="entry name" value="Periplasmic binding protein-like I"/>
    <property type="match status" value="1"/>
</dbReference>
<keyword evidence="3" id="KW-0813">Transport</keyword>
<feature type="domain" description="Leucine-binding protein" evidence="4">
    <location>
        <begin position="21"/>
        <end position="358"/>
    </location>
</feature>
<keyword evidence="6" id="KW-1185">Reference proteome</keyword>
<evidence type="ECO:0000313" key="6">
    <source>
        <dbReference type="Proteomes" id="UP000037822"/>
    </source>
</evidence>
<comment type="similarity">
    <text evidence="1">Belongs to the leucine-binding protein family.</text>
</comment>
<keyword evidence="3" id="KW-0029">Amino-acid transport</keyword>
<dbReference type="InterPro" id="IPR051010">
    <property type="entry name" value="BCAA_transport"/>
</dbReference>